<dbReference type="RefSeq" id="WP_380820787.1">
    <property type="nucleotide sequence ID" value="NZ_JBHTJN010000011.1"/>
</dbReference>
<sequence>MDKNNLIALLKQKVTNFYNQYQLEKETLISAKFDRTLFSEDYQPFQFYVKEIEQTLSVIENLQDDQYKYTFYTQKLLAQCTALSEAITHVSKQHYQYLNEPQIHRKNKEQLKQNVQKLPPRERLAKYYDFLQALNDKIIQQEISLNSSQNEIEKKYYKEQIIITKQRRARCLEAIELLEQYLTLISEY</sequence>
<dbReference type="Gene3D" id="1.20.1270.340">
    <property type="match status" value="1"/>
</dbReference>
<evidence type="ECO:0000313" key="1">
    <source>
        <dbReference type="EMBL" id="MFD0966490.1"/>
    </source>
</evidence>
<dbReference type="InterPro" id="IPR010890">
    <property type="entry name" value="PriC"/>
</dbReference>
<protein>
    <submittedName>
        <fullName evidence="1">Primosomal replication protein PriC</fullName>
    </submittedName>
</protein>
<reference evidence="2" key="1">
    <citation type="journal article" date="2019" name="Int. J. Syst. Evol. Microbiol.">
        <title>The Global Catalogue of Microorganisms (GCM) 10K type strain sequencing project: providing services to taxonomists for standard genome sequencing and annotation.</title>
        <authorList>
            <consortium name="The Broad Institute Genomics Platform"/>
            <consortium name="The Broad Institute Genome Sequencing Center for Infectious Disease"/>
            <person name="Wu L."/>
            <person name="Ma J."/>
        </authorList>
    </citation>
    <scope>NUCLEOTIDE SEQUENCE [LARGE SCALE GENOMIC DNA]</scope>
    <source>
        <strain evidence="2">CCUG 61707</strain>
    </source>
</reference>
<dbReference type="Pfam" id="PF07445">
    <property type="entry name" value="PriC"/>
    <property type="match status" value="1"/>
</dbReference>
<dbReference type="EMBL" id="JBHTJN010000011">
    <property type="protein sequence ID" value="MFD0966490.1"/>
    <property type="molecule type" value="Genomic_DNA"/>
</dbReference>
<dbReference type="Proteomes" id="UP001596996">
    <property type="component" value="Unassembled WGS sequence"/>
</dbReference>
<gene>
    <name evidence="1" type="primary">priC</name>
    <name evidence="1" type="ORF">ACFQ02_06495</name>
</gene>
<keyword evidence="2" id="KW-1185">Reference proteome</keyword>
<evidence type="ECO:0000313" key="2">
    <source>
        <dbReference type="Proteomes" id="UP001596996"/>
    </source>
</evidence>
<organism evidence="1 2">
    <name type="scientific">Seminibacterium arietis</name>
    <dbReference type="NCBI Taxonomy" id="1173502"/>
    <lineage>
        <taxon>Bacteria</taxon>
        <taxon>Pseudomonadati</taxon>
        <taxon>Pseudomonadota</taxon>
        <taxon>Gammaproteobacteria</taxon>
        <taxon>Pasteurellales</taxon>
        <taxon>Pasteurellaceae</taxon>
        <taxon>Seminibacterium</taxon>
    </lineage>
</organism>
<comment type="caution">
    <text evidence="1">The sequence shown here is derived from an EMBL/GenBank/DDBJ whole genome shotgun (WGS) entry which is preliminary data.</text>
</comment>
<accession>A0ABW3I968</accession>
<name>A0ABW3I968_9PAST</name>
<dbReference type="InterPro" id="IPR038338">
    <property type="entry name" value="PriC_sf"/>
</dbReference>
<proteinExistence type="predicted"/>